<dbReference type="InterPro" id="IPR046062">
    <property type="entry name" value="DUF6020"/>
</dbReference>
<dbReference type="Proteomes" id="UP000823912">
    <property type="component" value="Unassembled WGS sequence"/>
</dbReference>
<dbReference type="Pfam" id="PF19484">
    <property type="entry name" value="DUF6020"/>
    <property type="match status" value="1"/>
</dbReference>
<feature type="transmembrane region" description="Helical" evidence="1">
    <location>
        <begin position="228"/>
        <end position="247"/>
    </location>
</feature>
<feature type="transmembrane region" description="Helical" evidence="1">
    <location>
        <begin position="612"/>
        <end position="630"/>
    </location>
</feature>
<evidence type="ECO:0000313" key="3">
    <source>
        <dbReference type="Proteomes" id="UP000823912"/>
    </source>
</evidence>
<feature type="transmembrane region" description="Helical" evidence="1">
    <location>
        <begin position="65"/>
        <end position="82"/>
    </location>
</feature>
<evidence type="ECO:0000256" key="1">
    <source>
        <dbReference type="SAM" id="Phobius"/>
    </source>
</evidence>
<sequence length="657" mass="75686">MRSVVERLDKKACLFAVFLGVVCSVGLFCSLTAEITGDNSPGILWKNDVMVFARTLYYSLSADRLRTGLTAFAAAVLIYVAGRCSRTGKEKISALAFGVIFAVAQLIAQSYKNADSWNLLLDTPVNICRALLRGTAYVILFYYLTAIIREFAGQILEQRTRERRIPARKIFFATVALLFLCWLPYLVIFYPGTGNEDTVIQMMEYYKIPSYIQTMSPMPDGFTYMTNHHPYLLTLLFGAFFDLGLALGDIRIGIAVYTVLHMLFQASVFAGCLQYLRRVGVREKRVRAITLLLMLLPIFPLYAICMVKDTIYSAFCLICILMLYEMARTKGKVLESLKFDLIFGVIALLMILTKVFAMYILILVGIGMMIVYRRHLLRVAVMVFVPVLLYQGVFLQIVLPACNVAPGGKQEALSVFFQQTARYVTEYGDEVTEAEREAIDAILPYDELEGLYNPQLCDPVKREFRQDSTSEELTEYFKVWFEMFRKHPDVYVEAFLNNTYQYYDINKQSDLEYYRFDEFLQEEDEEGEYTALYVRHPKSFETARYVIHQVVLAIQKTPLLNIFTSLGMLPWIMIFFLLYNLWRGRRRDLALLAIPFLTIAVCLVSPDNGNSRYVMPMFYLLPFLFVLELLPGRDEREDEREILPVEIKSMEEEGERI</sequence>
<feature type="transmembrane region" description="Helical" evidence="1">
    <location>
        <begin position="559"/>
        <end position="582"/>
    </location>
</feature>
<keyword evidence="1" id="KW-0812">Transmembrane</keyword>
<feature type="transmembrane region" description="Helical" evidence="1">
    <location>
        <begin position="94"/>
        <end position="111"/>
    </location>
</feature>
<feature type="transmembrane region" description="Helical" evidence="1">
    <location>
        <begin position="254"/>
        <end position="276"/>
    </location>
</feature>
<gene>
    <name evidence="2" type="ORF">IAA55_08375</name>
</gene>
<feature type="transmembrane region" description="Helical" evidence="1">
    <location>
        <begin position="12"/>
        <end position="33"/>
    </location>
</feature>
<proteinExistence type="predicted"/>
<feature type="transmembrane region" description="Helical" evidence="1">
    <location>
        <begin position="376"/>
        <end position="399"/>
    </location>
</feature>
<keyword evidence="1" id="KW-1133">Transmembrane helix</keyword>
<name>A0A9D1JBA8_9FIRM</name>
<dbReference type="EMBL" id="DVHM01000133">
    <property type="protein sequence ID" value="HIR71282.1"/>
    <property type="molecule type" value="Genomic_DNA"/>
</dbReference>
<organism evidence="2 3">
    <name type="scientific">Candidatus Pullilachnospira gallistercoris</name>
    <dbReference type="NCBI Taxonomy" id="2840911"/>
    <lineage>
        <taxon>Bacteria</taxon>
        <taxon>Bacillati</taxon>
        <taxon>Bacillota</taxon>
        <taxon>Clostridia</taxon>
        <taxon>Lachnospirales</taxon>
        <taxon>Lachnospiraceae</taxon>
        <taxon>Lachnospiraceae incertae sedis</taxon>
        <taxon>Candidatus Pullilachnospira</taxon>
    </lineage>
</organism>
<reference evidence="2" key="2">
    <citation type="journal article" date="2021" name="PeerJ">
        <title>Extensive microbial diversity within the chicken gut microbiome revealed by metagenomics and culture.</title>
        <authorList>
            <person name="Gilroy R."/>
            <person name="Ravi A."/>
            <person name="Getino M."/>
            <person name="Pursley I."/>
            <person name="Horton D.L."/>
            <person name="Alikhan N.F."/>
            <person name="Baker D."/>
            <person name="Gharbi K."/>
            <person name="Hall N."/>
            <person name="Watson M."/>
            <person name="Adriaenssens E.M."/>
            <person name="Foster-Nyarko E."/>
            <person name="Jarju S."/>
            <person name="Secka A."/>
            <person name="Antonio M."/>
            <person name="Oren A."/>
            <person name="Chaudhuri R.R."/>
            <person name="La Ragione R."/>
            <person name="Hildebrand F."/>
            <person name="Pallen M.J."/>
        </authorList>
    </citation>
    <scope>NUCLEOTIDE SEQUENCE</scope>
    <source>
        <strain evidence="2">ChiSjej5B23-6657</strain>
    </source>
</reference>
<comment type="caution">
    <text evidence="2">The sequence shown here is derived from an EMBL/GenBank/DDBJ whole genome shotgun (WGS) entry which is preliminary data.</text>
</comment>
<reference evidence="2" key="1">
    <citation type="submission" date="2020-10" db="EMBL/GenBank/DDBJ databases">
        <authorList>
            <person name="Gilroy R."/>
        </authorList>
    </citation>
    <scope>NUCLEOTIDE SEQUENCE</scope>
    <source>
        <strain evidence="2">ChiSjej5B23-6657</strain>
    </source>
</reference>
<feature type="transmembrane region" description="Helical" evidence="1">
    <location>
        <begin position="589"/>
        <end position="606"/>
    </location>
</feature>
<feature type="transmembrane region" description="Helical" evidence="1">
    <location>
        <begin position="170"/>
        <end position="190"/>
    </location>
</feature>
<feature type="transmembrane region" description="Helical" evidence="1">
    <location>
        <begin position="288"/>
        <end position="304"/>
    </location>
</feature>
<feature type="transmembrane region" description="Helical" evidence="1">
    <location>
        <begin position="311"/>
        <end position="329"/>
    </location>
</feature>
<keyword evidence="1" id="KW-0472">Membrane</keyword>
<protein>
    <submittedName>
        <fullName evidence="2">Uncharacterized protein</fullName>
    </submittedName>
</protein>
<dbReference type="AlphaFoldDB" id="A0A9D1JBA8"/>
<feature type="transmembrane region" description="Helical" evidence="1">
    <location>
        <begin position="131"/>
        <end position="149"/>
    </location>
</feature>
<feature type="transmembrane region" description="Helical" evidence="1">
    <location>
        <begin position="341"/>
        <end position="364"/>
    </location>
</feature>
<evidence type="ECO:0000313" key="2">
    <source>
        <dbReference type="EMBL" id="HIR71282.1"/>
    </source>
</evidence>
<accession>A0A9D1JBA8</accession>